<evidence type="ECO:0000313" key="1">
    <source>
        <dbReference type="EMBL" id="KAE9400705.1"/>
    </source>
</evidence>
<sequence length="208" mass="23007">LFDDLKRLYFHNASGVELFVSKDTCNVRIAVTTATISEGLRRLDTALSEVLSREESVRPEDLSTCVFIARRALLTLNPFPSERTLYTCISSPNIVAGETLEEACRSVVLGTKAALASDEPILALPQCPFSDVTNTPIKRRVEDGLEAGSRKKPSATTTTALVHKKGKMVFPLYRPRKRIRQVSVAKEPTIAPQTTWYLSDCESDGTEF</sequence>
<dbReference type="EMBL" id="ML769454">
    <property type="protein sequence ID" value="KAE9400705.1"/>
    <property type="molecule type" value="Genomic_DNA"/>
</dbReference>
<organism evidence="1 2">
    <name type="scientific">Gymnopus androsaceus JB14</name>
    <dbReference type="NCBI Taxonomy" id="1447944"/>
    <lineage>
        <taxon>Eukaryota</taxon>
        <taxon>Fungi</taxon>
        <taxon>Dikarya</taxon>
        <taxon>Basidiomycota</taxon>
        <taxon>Agaricomycotina</taxon>
        <taxon>Agaricomycetes</taxon>
        <taxon>Agaricomycetidae</taxon>
        <taxon>Agaricales</taxon>
        <taxon>Marasmiineae</taxon>
        <taxon>Omphalotaceae</taxon>
        <taxon>Gymnopus</taxon>
    </lineage>
</organism>
<dbReference type="AlphaFoldDB" id="A0A6A4HVP8"/>
<protein>
    <submittedName>
        <fullName evidence="1">Uncharacterized protein</fullName>
    </submittedName>
</protein>
<evidence type="ECO:0000313" key="2">
    <source>
        <dbReference type="Proteomes" id="UP000799118"/>
    </source>
</evidence>
<keyword evidence="2" id="KW-1185">Reference proteome</keyword>
<feature type="non-terminal residue" evidence="1">
    <location>
        <position position="1"/>
    </location>
</feature>
<reference evidence="1" key="1">
    <citation type="journal article" date="2019" name="Environ. Microbiol.">
        <title>Fungal ecological strategies reflected in gene transcription - a case study of two litter decomposers.</title>
        <authorList>
            <person name="Barbi F."/>
            <person name="Kohler A."/>
            <person name="Barry K."/>
            <person name="Baskaran P."/>
            <person name="Daum C."/>
            <person name="Fauchery L."/>
            <person name="Ihrmark K."/>
            <person name="Kuo A."/>
            <person name="LaButti K."/>
            <person name="Lipzen A."/>
            <person name="Morin E."/>
            <person name="Grigoriev I.V."/>
            <person name="Henrissat B."/>
            <person name="Lindahl B."/>
            <person name="Martin F."/>
        </authorList>
    </citation>
    <scope>NUCLEOTIDE SEQUENCE</scope>
    <source>
        <strain evidence="1">JB14</strain>
    </source>
</reference>
<name>A0A6A4HVP8_9AGAR</name>
<dbReference type="Proteomes" id="UP000799118">
    <property type="component" value="Unassembled WGS sequence"/>
</dbReference>
<gene>
    <name evidence="1" type="ORF">BT96DRAFT_919353</name>
</gene>
<proteinExistence type="predicted"/>
<accession>A0A6A4HVP8</accession>